<dbReference type="SUPFAM" id="SSF81901">
    <property type="entry name" value="HCP-like"/>
    <property type="match status" value="3"/>
</dbReference>
<protein>
    <recommendedName>
        <fullName evidence="4">Sel1 repeat family protein</fullName>
    </recommendedName>
</protein>
<sequence>MKRFLLGLLLTVTMCTQVHAQAAIAKLKYEEAEEAFAAADYATVLTKLEETEKILGAPNVKTLYLRIVAQSKLLKTETFVDVEQVLELRKACQNYLVKYENVEGIEEKYKEIYKISELYKAFDIPEQALANIAKGTASVADLEAVGDAYYFVEYYTRAAEYYKKAAARNSGLGMARLGDFYLSGMGVKVDSVQGNTWLDKAIAAGHPDAFHTRAFSYRYGGQGVPKDSLKAQEFFKKSYEAAMAQPEKGNGEYLYYAGRALVDAKGADTLTGVELLQRAVNKGYKEAQYRLGIIYITGTMVDQDVNKAVQLLNRSVAKGYIPAMQRMASIYNRGLGNISQDLNKALDWFERTATQGDDYSAYMAGVMYADGKGVTQDCAKGIAWYELAGKRGYVNGYNVIGNTYYWGSCVTKDYAKAVRYYEKAGAEGHAAAMNNAGNTYFAGGNGLTQNYAKAAEWYLKGAAKGNAWCMYNYGNMLYDGKGMTADQAKAAEWYEKSAGLNNTDAMDKLYSMYYNGIGVKKDKKRAEDWQAKSSTLKSRE</sequence>
<organism evidence="2 3">
    <name type="scientific">Filimonas zeae</name>
    <dbReference type="NCBI Taxonomy" id="1737353"/>
    <lineage>
        <taxon>Bacteria</taxon>
        <taxon>Pseudomonadati</taxon>
        <taxon>Bacteroidota</taxon>
        <taxon>Chitinophagia</taxon>
        <taxon>Chitinophagales</taxon>
        <taxon>Chitinophagaceae</taxon>
        <taxon>Filimonas</taxon>
    </lineage>
</organism>
<name>A0A917MWP3_9BACT</name>
<evidence type="ECO:0000313" key="3">
    <source>
        <dbReference type="Proteomes" id="UP000627292"/>
    </source>
</evidence>
<dbReference type="Pfam" id="PF08238">
    <property type="entry name" value="Sel1"/>
    <property type="match status" value="11"/>
</dbReference>
<gene>
    <name evidence="2" type="ORF">GCM10011379_18130</name>
</gene>
<reference evidence="2" key="2">
    <citation type="submission" date="2020-09" db="EMBL/GenBank/DDBJ databases">
        <authorList>
            <person name="Sun Q."/>
            <person name="Zhou Y."/>
        </authorList>
    </citation>
    <scope>NUCLEOTIDE SEQUENCE</scope>
    <source>
        <strain evidence="2">CGMCC 1.15290</strain>
    </source>
</reference>
<dbReference type="EMBL" id="BMIB01000002">
    <property type="protein sequence ID" value="GGH65217.1"/>
    <property type="molecule type" value="Genomic_DNA"/>
</dbReference>
<dbReference type="Proteomes" id="UP000627292">
    <property type="component" value="Unassembled WGS sequence"/>
</dbReference>
<evidence type="ECO:0000313" key="2">
    <source>
        <dbReference type="EMBL" id="GGH65217.1"/>
    </source>
</evidence>
<dbReference type="AlphaFoldDB" id="A0A917MWP3"/>
<evidence type="ECO:0000256" key="1">
    <source>
        <dbReference type="SAM" id="SignalP"/>
    </source>
</evidence>
<dbReference type="InterPro" id="IPR006597">
    <property type="entry name" value="Sel1-like"/>
</dbReference>
<dbReference type="Gene3D" id="1.25.40.10">
    <property type="entry name" value="Tetratricopeptide repeat domain"/>
    <property type="match status" value="3"/>
</dbReference>
<keyword evidence="1" id="KW-0732">Signal</keyword>
<comment type="caution">
    <text evidence="2">The sequence shown here is derived from an EMBL/GenBank/DDBJ whole genome shotgun (WGS) entry which is preliminary data.</text>
</comment>
<dbReference type="RefSeq" id="WP_188951713.1">
    <property type="nucleotide sequence ID" value="NZ_BMIB01000002.1"/>
</dbReference>
<reference evidence="2" key="1">
    <citation type="journal article" date="2014" name="Int. J. Syst. Evol. Microbiol.">
        <title>Complete genome sequence of Corynebacterium casei LMG S-19264T (=DSM 44701T), isolated from a smear-ripened cheese.</title>
        <authorList>
            <consortium name="US DOE Joint Genome Institute (JGI-PGF)"/>
            <person name="Walter F."/>
            <person name="Albersmeier A."/>
            <person name="Kalinowski J."/>
            <person name="Ruckert C."/>
        </authorList>
    </citation>
    <scope>NUCLEOTIDE SEQUENCE</scope>
    <source>
        <strain evidence="2">CGMCC 1.15290</strain>
    </source>
</reference>
<feature type="signal peptide" evidence="1">
    <location>
        <begin position="1"/>
        <end position="20"/>
    </location>
</feature>
<feature type="chain" id="PRO_5038137909" description="Sel1 repeat family protein" evidence="1">
    <location>
        <begin position="21"/>
        <end position="540"/>
    </location>
</feature>
<dbReference type="InterPro" id="IPR011990">
    <property type="entry name" value="TPR-like_helical_dom_sf"/>
</dbReference>
<dbReference type="InterPro" id="IPR050767">
    <property type="entry name" value="Sel1_AlgK"/>
</dbReference>
<dbReference type="PANTHER" id="PTHR11102">
    <property type="entry name" value="SEL-1-LIKE PROTEIN"/>
    <property type="match status" value="1"/>
</dbReference>
<dbReference type="PANTHER" id="PTHR11102:SF160">
    <property type="entry name" value="ERAD-ASSOCIATED E3 UBIQUITIN-PROTEIN LIGASE COMPONENT HRD3"/>
    <property type="match status" value="1"/>
</dbReference>
<proteinExistence type="predicted"/>
<accession>A0A917MWP3</accession>
<keyword evidence="3" id="KW-1185">Reference proteome</keyword>
<evidence type="ECO:0008006" key="4">
    <source>
        <dbReference type="Google" id="ProtNLM"/>
    </source>
</evidence>
<dbReference type="SMART" id="SM00671">
    <property type="entry name" value="SEL1"/>
    <property type="match status" value="11"/>
</dbReference>